<proteinExistence type="predicted"/>
<evidence type="ECO:0000313" key="7">
    <source>
        <dbReference type="Proteomes" id="UP000017836"/>
    </source>
</evidence>
<feature type="compositionally biased region" description="Basic and acidic residues" evidence="4">
    <location>
        <begin position="76"/>
        <end position="116"/>
    </location>
</feature>
<feature type="compositionally biased region" description="Acidic residues" evidence="4">
    <location>
        <begin position="245"/>
        <end position="258"/>
    </location>
</feature>
<gene>
    <name evidence="6" type="ORF">AMTR_s00127p00050750</name>
</gene>
<feature type="compositionally biased region" description="Basic and acidic residues" evidence="4">
    <location>
        <begin position="301"/>
        <end position="316"/>
    </location>
</feature>
<dbReference type="OMA" id="APTVYKK"/>
<feature type="compositionally biased region" description="Polar residues" evidence="4">
    <location>
        <begin position="205"/>
        <end position="217"/>
    </location>
</feature>
<organism evidence="6 7">
    <name type="scientific">Amborella trichopoda</name>
    <dbReference type="NCBI Taxonomy" id="13333"/>
    <lineage>
        <taxon>Eukaryota</taxon>
        <taxon>Viridiplantae</taxon>
        <taxon>Streptophyta</taxon>
        <taxon>Embryophyta</taxon>
        <taxon>Tracheophyta</taxon>
        <taxon>Spermatophyta</taxon>
        <taxon>Magnoliopsida</taxon>
        <taxon>Amborellales</taxon>
        <taxon>Amborellaceae</taxon>
        <taxon>Amborella</taxon>
    </lineage>
</organism>
<feature type="region of interest" description="Disordered" evidence="4">
    <location>
        <begin position="433"/>
        <end position="480"/>
    </location>
</feature>
<evidence type="ECO:0000256" key="3">
    <source>
        <dbReference type="ARBA" id="ARBA00023242"/>
    </source>
</evidence>
<feature type="compositionally biased region" description="Basic and acidic residues" evidence="4">
    <location>
        <begin position="259"/>
        <end position="272"/>
    </location>
</feature>
<dbReference type="OrthoDB" id="514832at2759"/>
<feature type="domain" description="Histone chaperone" evidence="5">
    <location>
        <begin position="408"/>
        <end position="445"/>
    </location>
</feature>
<evidence type="ECO:0000256" key="1">
    <source>
        <dbReference type="ARBA" id="ARBA00004123"/>
    </source>
</evidence>
<dbReference type="Gramene" id="ERM97386">
    <property type="protein sequence ID" value="ERM97386"/>
    <property type="gene ID" value="AMTR_s00127p00050750"/>
</dbReference>
<dbReference type="HOGENOM" id="CLU_026346_0_0_1"/>
<dbReference type="GO" id="GO:0005634">
    <property type="term" value="C:nucleus"/>
    <property type="evidence" value="ECO:0000318"/>
    <property type="project" value="GO_Central"/>
</dbReference>
<dbReference type="EMBL" id="KI396482">
    <property type="protein sequence ID" value="ERM97386.1"/>
    <property type="molecule type" value="Genomic_DNA"/>
</dbReference>
<feature type="region of interest" description="Disordered" evidence="4">
    <location>
        <begin position="203"/>
        <end position="343"/>
    </location>
</feature>
<protein>
    <recommendedName>
        <fullName evidence="5">Histone chaperone domain-containing protein</fullName>
    </recommendedName>
</protein>
<sequence length="480" mass="53844">MEEASDMESAISTAMLSRLEELKQQGDSLTLEGVRRLLEKELGLETYTLDPHKRFIKQLLTKYYYNPGVENVTTNSEKKSKGDIHARTEGARKDGGKTRLEKEEQTPSHEDEKRVVEPANSKESIPNEPEIEEGSGEIEGKGLLNEDTVKKALWKRASFFRKHAEGISLSEVRRMLEKDLKLNMRDLDTYKGFINAQIEEILGSPNATDTEGSNTKETSGEVFSGKHIDRRKKHKTGACSKDSSEPDEVLDGSQESEEDLPRSKKQSRETGNRIKTKVQKKRKRSSDEGKLSIKKPAKSATLEDRETYHESEKLSDDDGPQSSLEESAKKQKKSGSSTPVYGKQVEHLKKIIKSCGMSVPPTVYRRVKQAPENKRELNLIKELKAILTKEGLSSNPSEKEIKEVRKRKERAKDLEGIDLTNIISDSCSRRARANFFISPPNPKPSVDSDKGIDDEDSDDDSSDSEEASDGIQEGVSEESD</sequence>
<dbReference type="PANTHER" id="PTHR15410">
    <property type="entry name" value="HIRA-INTERACTING PROTEIN 3"/>
    <property type="match status" value="1"/>
</dbReference>
<dbReference type="STRING" id="13333.W1NNN3"/>
<dbReference type="InterPro" id="IPR037647">
    <property type="entry name" value="HIRIP3"/>
</dbReference>
<dbReference type="KEGG" id="atr:18425354"/>
<dbReference type="AlphaFoldDB" id="W1NNN3"/>
<name>W1NNN3_AMBTC</name>
<comment type="subcellular location">
    <subcellularLocation>
        <location evidence="1">Nucleus</location>
    </subcellularLocation>
</comment>
<dbReference type="PANTHER" id="PTHR15410:SF2">
    <property type="entry name" value="HIRA-INTERACTING PROTEIN 3"/>
    <property type="match status" value="1"/>
</dbReference>
<keyword evidence="3" id="KW-0539">Nucleus</keyword>
<feature type="compositionally biased region" description="Acidic residues" evidence="4">
    <location>
        <begin position="452"/>
        <end position="468"/>
    </location>
</feature>
<keyword evidence="7" id="KW-1185">Reference proteome</keyword>
<evidence type="ECO:0000313" key="6">
    <source>
        <dbReference type="EMBL" id="ERM97386.1"/>
    </source>
</evidence>
<feature type="region of interest" description="Disordered" evidence="4">
    <location>
        <begin position="71"/>
        <end position="142"/>
    </location>
</feature>
<evidence type="ECO:0000256" key="2">
    <source>
        <dbReference type="ARBA" id="ARBA00023186"/>
    </source>
</evidence>
<dbReference type="Proteomes" id="UP000017836">
    <property type="component" value="Unassembled WGS sequence"/>
</dbReference>
<accession>W1NNN3</accession>
<evidence type="ECO:0000259" key="5">
    <source>
        <dbReference type="SMART" id="SM01082"/>
    </source>
</evidence>
<dbReference type="SMART" id="SM01082">
    <property type="entry name" value="CHZ"/>
    <property type="match status" value="1"/>
</dbReference>
<evidence type="ECO:0000256" key="4">
    <source>
        <dbReference type="SAM" id="MobiDB-lite"/>
    </source>
</evidence>
<keyword evidence="2" id="KW-0143">Chaperone</keyword>
<reference evidence="7" key="1">
    <citation type="journal article" date="2013" name="Science">
        <title>The Amborella genome and the evolution of flowering plants.</title>
        <authorList>
            <consortium name="Amborella Genome Project"/>
        </authorList>
    </citation>
    <scope>NUCLEOTIDE SEQUENCE [LARGE SCALE GENOMIC DNA]</scope>
</reference>
<dbReference type="eggNOG" id="ENOG502QQUQ">
    <property type="taxonomic scope" value="Eukaryota"/>
</dbReference>
<feature type="compositionally biased region" description="Basic residues" evidence="4">
    <location>
        <begin position="274"/>
        <end position="284"/>
    </location>
</feature>
<dbReference type="InterPro" id="IPR019098">
    <property type="entry name" value="Histone_chaperone_domain_CHZ"/>
</dbReference>